<dbReference type="EMBL" id="MU151339">
    <property type="protein sequence ID" value="KAF9444913.1"/>
    <property type="molecule type" value="Genomic_DNA"/>
</dbReference>
<dbReference type="OrthoDB" id="3262196at2759"/>
<dbReference type="Proteomes" id="UP000807342">
    <property type="component" value="Unassembled WGS sequence"/>
</dbReference>
<evidence type="ECO:0000313" key="4">
    <source>
        <dbReference type="Proteomes" id="UP000807342"/>
    </source>
</evidence>
<dbReference type="SUPFAM" id="SSF52540">
    <property type="entry name" value="P-loop containing nucleoside triphosphate hydrolases"/>
    <property type="match status" value="1"/>
</dbReference>
<accession>A0A9P5X5L0</accession>
<dbReference type="InterPro" id="IPR027417">
    <property type="entry name" value="P-loop_NTPase"/>
</dbReference>
<dbReference type="InterPro" id="IPR056884">
    <property type="entry name" value="NPHP3-like_N"/>
</dbReference>
<dbReference type="PANTHER" id="PTHR10039">
    <property type="entry name" value="AMELOGENIN"/>
    <property type="match status" value="1"/>
</dbReference>
<sequence>MQGHPVYPQQHSLPYVPGPPGASFFPGAHHMNFQNPNFVEKYTNNVYSYNYSYPHTGSSVIDLLSQRSMPNAELDSFERSRNLPSCLEGTREGLLSEIKTWMVDQNHKRDALWLYGPAGVGKSALAQTLGEWARESGVLGAAVFLSGSESRNDLSRLVISIAYQLAKRDAQYGVRVAEKLVADVGLLTKKLGTQFRKLIDEPSSGFVPLEKKLVIIIDGLDESLGDEEQCQVLQLIGGALASSQPLPFRWMICSRPEPHLRHSIWEFGTRCKWMVVPMDDGDIDVFIRDGFRRIVNSHPHAIGPEETWPDKEDKDTVVHASSGLFVYASTIIKFIEDRNIAMPREQLKIVLAFIKTPRYKSGSSRTNPLKPLDELYLHILSRVHEDLLLTTLQLLGTCALLPQLPVLELANLLNISRERFYAALQRLHSVVYVPAPDKASMDHLRFFHSSFVEFLRSSSASTRHCFNPRDIHCNFVEACLRALGKTKLLYAKELPWKSLHPNPLSIADQILTYAATHVWSACTSIEDLGGHPLLDMILDFNFTRLQFVGSKIPARQLRYFVRWLAAQMKKNHRSSIIRWNEVQEPLFASREVQDKDRCFVIGKQLKAIAVYITSDTVILSRE</sequence>
<dbReference type="Pfam" id="PF24883">
    <property type="entry name" value="NPHP3_N"/>
    <property type="match status" value="1"/>
</dbReference>
<reference evidence="3" key="1">
    <citation type="submission" date="2020-11" db="EMBL/GenBank/DDBJ databases">
        <authorList>
            <consortium name="DOE Joint Genome Institute"/>
            <person name="Ahrendt S."/>
            <person name="Riley R."/>
            <person name="Andreopoulos W."/>
            <person name="Labutti K."/>
            <person name="Pangilinan J."/>
            <person name="Ruiz-Duenas F.J."/>
            <person name="Barrasa J.M."/>
            <person name="Sanchez-Garcia M."/>
            <person name="Camarero S."/>
            <person name="Miyauchi S."/>
            <person name="Serrano A."/>
            <person name="Linde D."/>
            <person name="Babiker R."/>
            <person name="Drula E."/>
            <person name="Ayuso-Fernandez I."/>
            <person name="Pacheco R."/>
            <person name="Padilla G."/>
            <person name="Ferreira P."/>
            <person name="Barriuso J."/>
            <person name="Kellner H."/>
            <person name="Castanera R."/>
            <person name="Alfaro M."/>
            <person name="Ramirez L."/>
            <person name="Pisabarro A.G."/>
            <person name="Kuo A."/>
            <person name="Tritt A."/>
            <person name="Lipzen A."/>
            <person name="He G."/>
            <person name="Yan M."/>
            <person name="Ng V."/>
            <person name="Cullen D."/>
            <person name="Martin F."/>
            <person name="Rosso M.-N."/>
            <person name="Henrissat B."/>
            <person name="Hibbett D."/>
            <person name="Martinez A.T."/>
            <person name="Grigoriev I.V."/>
        </authorList>
    </citation>
    <scope>NUCLEOTIDE SEQUENCE</scope>
    <source>
        <strain evidence="3">MF-IS2</strain>
    </source>
</reference>
<proteinExistence type="predicted"/>
<evidence type="ECO:0000313" key="3">
    <source>
        <dbReference type="EMBL" id="KAF9444913.1"/>
    </source>
</evidence>
<evidence type="ECO:0000259" key="2">
    <source>
        <dbReference type="PROSITE" id="PS50837"/>
    </source>
</evidence>
<dbReference type="Gene3D" id="3.40.50.300">
    <property type="entry name" value="P-loop containing nucleotide triphosphate hydrolases"/>
    <property type="match status" value="1"/>
</dbReference>
<organism evidence="3 4">
    <name type="scientific">Macrolepiota fuliginosa MF-IS2</name>
    <dbReference type="NCBI Taxonomy" id="1400762"/>
    <lineage>
        <taxon>Eukaryota</taxon>
        <taxon>Fungi</taxon>
        <taxon>Dikarya</taxon>
        <taxon>Basidiomycota</taxon>
        <taxon>Agaricomycotina</taxon>
        <taxon>Agaricomycetes</taxon>
        <taxon>Agaricomycetidae</taxon>
        <taxon>Agaricales</taxon>
        <taxon>Agaricineae</taxon>
        <taxon>Agaricaceae</taxon>
        <taxon>Macrolepiota</taxon>
    </lineage>
</organism>
<feature type="domain" description="NACHT" evidence="2">
    <location>
        <begin position="110"/>
        <end position="256"/>
    </location>
</feature>
<dbReference type="AlphaFoldDB" id="A0A9P5X5L0"/>
<evidence type="ECO:0000256" key="1">
    <source>
        <dbReference type="ARBA" id="ARBA00022737"/>
    </source>
</evidence>
<protein>
    <recommendedName>
        <fullName evidence="2">NACHT domain-containing protein</fullName>
    </recommendedName>
</protein>
<dbReference type="InterPro" id="IPR007111">
    <property type="entry name" value="NACHT_NTPase"/>
</dbReference>
<dbReference type="PROSITE" id="PS50837">
    <property type="entry name" value="NACHT"/>
    <property type="match status" value="1"/>
</dbReference>
<dbReference type="PANTHER" id="PTHR10039:SF17">
    <property type="entry name" value="FUNGAL STAND N-TERMINAL GOODBYE DOMAIN-CONTAINING PROTEIN-RELATED"/>
    <property type="match status" value="1"/>
</dbReference>
<gene>
    <name evidence="3" type="ORF">P691DRAFT_806437</name>
</gene>
<keyword evidence="4" id="KW-1185">Reference proteome</keyword>
<name>A0A9P5X5L0_9AGAR</name>
<comment type="caution">
    <text evidence="3">The sequence shown here is derived from an EMBL/GenBank/DDBJ whole genome shotgun (WGS) entry which is preliminary data.</text>
</comment>
<dbReference type="CDD" id="cd00009">
    <property type="entry name" value="AAA"/>
    <property type="match status" value="1"/>
</dbReference>
<keyword evidence="1" id="KW-0677">Repeat</keyword>